<dbReference type="Gene3D" id="3.40.91.30">
    <property type="match status" value="1"/>
</dbReference>
<sequence length="115" mass="13730">MKFNRRARGRQKVGKRNKAEAAYENFLELRKNAGEILWHRFEAIKLRLADRTFYEPDFAVMLSDGQIEIHEVKGHWEDDARVKIKVAAEMYPFRFIAIMCEKNVPADRWKIEVFE</sequence>
<dbReference type="Proteomes" id="UP000534783">
    <property type="component" value="Unassembled WGS sequence"/>
</dbReference>
<organism evidence="1 2">
    <name type="scientific">Candidatus Manganitrophus noduliformans</name>
    <dbReference type="NCBI Taxonomy" id="2606439"/>
    <lineage>
        <taxon>Bacteria</taxon>
        <taxon>Pseudomonadati</taxon>
        <taxon>Nitrospirota</taxon>
        <taxon>Nitrospiria</taxon>
        <taxon>Candidatus Troglogloeales</taxon>
        <taxon>Candidatus Manganitrophaceae</taxon>
        <taxon>Candidatus Manganitrophus</taxon>
    </lineage>
</organism>
<keyword evidence="2" id="KW-1185">Reference proteome</keyword>
<evidence type="ECO:0000313" key="2">
    <source>
        <dbReference type="Proteomes" id="UP000534783"/>
    </source>
</evidence>
<comment type="caution">
    <text evidence="1">The sequence shown here is derived from an EMBL/GenBank/DDBJ whole genome shotgun (WGS) entry which is preliminary data.</text>
</comment>
<dbReference type="EMBL" id="VTOW01000001">
    <property type="protein sequence ID" value="NKE69856.1"/>
    <property type="molecule type" value="Genomic_DNA"/>
</dbReference>
<proteinExistence type="predicted"/>
<gene>
    <name evidence="1" type="ORF">MNODULE_03725</name>
</gene>
<evidence type="ECO:0000313" key="1">
    <source>
        <dbReference type="EMBL" id="NKE69856.1"/>
    </source>
</evidence>
<reference evidence="1 2" key="1">
    <citation type="journal article" date="2020" name="Nature">
        <title>Bacterial chemolithoautotrophy via manganese oxidation.</title>
        <authorList>
            <person name="Yu H."/>
            <person name="Leadbetter J.R."/>
        </authorList>
    </citation>
    <scope>NUCLEOTIDE SEQUENCE [LARGE SCALE GENOMIC DNA]</scope>
    <source>
        <strain evidence="1 2">Mn-1</strain>
    </source>
</reference>
<name>A0A7X6DMA9_9BACT</name>
<protein>
    <submittedName>
        <fullName evidence="1">DUF1064 domain-containing protein</fullName>
    </submittedName>
</protein>
<accession>A0A7X6DMA9</accession>
<dbReference type="AlphaFoldDB" id="A0A7X6DMA9"/>